<accession>A0A4P9YJE4</accession>
<dbReference type="EMBL" id="ML005328">
    <property type="protein sequence ID" value="RKP18951.1"/>
    <property type="molecule type" value="Genomic_DNA"/>
</dbReference>
<dbReference type="InterPro" id="IPR040108">
    <property type="entry name" value="Laa1/Sip1/HEATR5"/>
</dbReference>
<dbReference type="GO" id="GO:0030139">
    <property type="term" value="C:endocytic vesicle"/>
    <property type="evidence" value="ECO:0007669"/>
    <property type="project" value="TreeGrafter"/>
</dbReference>
<dbReference type="Proteomes" id="UP000281549">
    <property type="component" value="Unassembled WGS sequence"/>
</dbReference>
<dbReference type="PANTHER" id="PTHR21663:SF0">
    <property type="entry name" value="HEAT REPEAT-CONTAINING PROTEIN 5B"/>
    <property type="match status" value="1"/>
</dbReference>
<dbReference type="PANTHER" id="PTHR21663">
    <property type="entry name" value="HYPOTHETICAL HEAT DOMAIN-CONTAINING"/>
    <property type="match status" value="1"/>
</dbReference>
<dbReference type="GO" id="GO:0006897">
    <property type="term" value="P:endocytosis"/>
    <property type="evidence" value="ECO:0007669"/>
    <property type="project" value="TreeGrafter"/>
</dbReference>
<dbReference type="Pfam" id="PF20210">
    <property type="entry name" value="Laa1_Sip1_HTR5"/>
    <property type="match status" value="1"/>
</dbReference>
<protein>
    <submittedName>
        <fullName evidence="1">Uncharacterized protein</fullName>
    </submittedName>
</protein>
<dbReference type="GO" id="GO:0042147">
    <property type="term" value="P:retrograde transport, endosome to Golgi"/>
    <property type="evidence" value="ECO:0007669"/>
    <property type="project" value="TreeGrafter"/>
</dbReference>
<dbReference type="InterPro" id="IPR016024">
    <property type="entry name" value="ARM-type_fold"/>
</dbReference>
<organism evidence="1 2">
    <name type="scientific">Rozella allomycis (strain CSF55)</name>
    <dbReference type="NCBI Taxonomy" id="988480"/>
    <lineage>
        <taxon>Eukaryota</taxon>
        <taxon>Fungi</taxon>
        <taxon>Fungi incertae sedis</taxon>
        <taxon>Cryptomycota</taxon>
        <taxon>Cryptomycota incertae sedis</taxon>
        <taxon>Rozella</taxon>
    </lineage>
</organism>
<gene>
    <name evidence="1" type="ORF">ROZALSC1DRAFT_29396</name>
</gene>
<reference evidence="2" key="1">
    <citation type="journal article" date="2018" name="Nat. Microbiol.">
        <title>Leveraging single-cell genomics to expand the fungal tree of life.</title>
        <authorList>
            <person name="Ahrendt S.R."/>
            <person name="Quandt C.A."/>
            <person name="Ciobanu D."/>
            <person name="Clum A."/>
            <person name="Salamov A."/>
            <person name="Andreopoulos B."/>
            <person name="Cheng J.F."/>
            <person name="Woyke T."/>
            <person name="Pelin A."/>
            <person name="Henrissat B."/>
            <person name="Reynolds N.K."/>
            <person name="Benny G.L."/>
            <person name="Smith M.E."/>
            <person name="James T.Y."/>
            <person name="Grigoriev I.V."/>
        </authorList>
    </citation>
    <scope>NUCLEOTIDE SEQUENCE [LARGE SCALE GENOMIC DNA]</scope>
    <source>
        <strain evidence="2">CSF55</strain>
    </source>
</reference>
<dbReference type="InterPro" id="IPR046837">
    <property type="entry name" value="Laa1/Sip1/HEATR5-like_HEAT"/>
</dbReference>
<dbReference type="GO" id="GO:0005794">
    <property type="term" value="C:Golgi apparatus"/>
    <property type="evidence" value="ECO:0007669"/>
    <property type="project" value="TreeGrafter"/>
</dbReference>
<dbReference type="GO" id="GO:0008104">
    <property type="term" value="P:intracellular protein localization"/>
    <property type="evidence" value="ECO:0007669"/>
    <property type="project" value="TreeGrafter"/>
</dbReference>
<dbReference type="GO" id="GO:0016020">
    <property type="term" value="C:membrane"/>
    <property type="evidence" value="ECO:0007669"/>
    <property type="project" value="TreeGrafter"/>
</dbReference>
<evidence type="ECO:0000313" key="2">
    <source>
        <dbReference type="Proteomes" id="UP000281549"/>
    </source>
</evidence>
<sequence length="825" mass="93614">MKGLMSDKNAQVRISAANCLNSLFMTSTIAIQFSEVENLVLFVLKCFDESELFRKALAKMIGNILASTQKPQCGVKIVDKKKIVNKEGEQGCICSVIEMLNLLYTPISKMNGLPHETCMGLIEIYSALFSILGAEIFEEEMTMVISHVLSFLDLPKIPSENMRESSFKIKMIQCVGELLKQNEKKEELNDDQIVCVLNQVSLFGAQEGIIEPLFNLLVYSSKVVQVNGARSQPSLLSKFVNRLLNMIEKDMFNVVDDSKLLHKLILNVVNKKPLIISKFKEASNVLTVQQTMAWILLTPLMALESNFIKIQLNEALPTNEEHLMPSLTCLNSFMFHQKPLMNLELTKRISKIVENALNVTPKVYEAINNNPINYLLVTRLFQCFSNLPVDAFESICLDTFLKLPFDTSELFKRLNKNEYCLAKINKRINFEQFTSVIASFLDEFNVPNKSTRVAANQNNLKNGKENEEKILLFFSIFISEIKTIGSNKLIELSQELIQICIAFKVNGQNEFTSNLIKTLDCVAKGSFGLAIGCVMRELGSMTVGAHVKTVIGILIVCSGIYFEEYLNPLMNLLNKLWFSLTNETNYEMMKLITIVDKCLIMMDWMFNQNESIINQGLLILQQIILFAPNVVNYKKIIPILQTKIQLIQRDYKTFLKDENNEIKETLIILCKFISIEDPFLILEISKNAQKNVLIVENILNSKLNWKILVFLIQLLQISLKTNSNSEILIPKIHEFIKVSFNALQGLLLLEDILLKFSLIEDPEFAGHSILEQYQAQITSAITPVFSSDVIPEIQSIGIKICSVYVSSGPLTNCLDKIKGFFYFIV</sequence>
<dbReference type="GO" id="GO:0005829">
    <property type="term" value="C:cytosol"/>
    <property type="evidence" value="ECO:0007669"/>
    <property type="project" value="GOC"/>
</dbReference>
<proteinExistence type="predicted"/>
<dbReference type="AlphaFoldDB" id="A0A4P9YJE4"/>
<name>A0A4P9YJE4_ROZAC</name>
<evidence type="ECO:0000313" key="1">
    <source>
        <dbReference type="EMBL" id="RKP18951.1"/>
    </source>
</evidence>
<dbReference type="SUPFAM" id="SSF48371">
    <property type="entry name" value="ARM repeat"/>
    <property type="match status" value="1"/>
</dbReference>